<sequence length="66" mass="7173">MSRIPSVPRFLGVSDRLPVHIPEPESSRFSPGGSRAGLGTRRLSTSPTTSSERREATPEPRTSAIR</sequence>
<dbReference type="Proteomes" id="UP000314294">
    <property type="component" value="Unassembled WGS sequence"/>
</dbReference>
<comment type="caution">
    <text evidence="2">The sequence shown here is derived from an EMBL/GenBank/DDBJ whole genome shotgun (WGS) entry which is preliminary data.</text>
</comment>
<dbReference type="EMBL" id="SRLO01001322">
    <property type="protein sequence ID" value="TNN38948.1"/>
    <property type="molecule type" value="Genomic_DNA"/>
</dbReference>
<accession>A0A4Z2FCQ5</accession>
<name>A0A4Z2FCQ5_9TELE</name>
<gene>
    <name evidence="2" type="ORF">EYF80_050874</name>
</gene>
<evidence type="ECO:0000313" key="3">
    <source>
        <dbReference type="Proteomes" id="UP000314294"/>
    </source>
</evidence>
<feature type="compositionally biased region" description="Low complexity" evidence="1">
    <location>
        <begin position="40"/>
        <end position="50"/>
    </location>
</feature>
<dbReference type="AlphaFoldDB" id="A0A4Z2FCQ5"/>
<keyword evidence="3" id="KW-1185">Reference proteome</keyword>
<evidence type="ECO:0000256" key="1">
    <source>
        <dbReference type="SAM" id="MobiDB-lite"/>
    </source>
</evidence>
<proteinExistence type="predicted"/>
<protein>
    <submittedName>
        <fullName evidence="2">Uncharacterized protein</fullName>
    </submittedName>
</protein>
<reference evidence="2 3" key="1">
    <citation type="submission" date="2019-03" db="EMBL/GenBank/DDBJ databases">
        <title>First draft genome of Liparis tanakae, snailfish: a comprehensive survey of snailfish specific genes.</title>
        <authorList>
            <person name="Kim W."/>
            <person name="Song I."/>
            <person name="Jeong J.-H."/>
            <person name="Kim D."/>
            <person name="Kim S."/>
            <person name="Ryu S."/>
            <person name="Song J.Y."/>
            <person name="Lee S.K."/>
        </authorList>
    </citation>
    <scope>NUCLEOTIDE SEQUENCE [LARGE SCALE GENOMIC DNA]</scope>
    <source>
        <tissue evidence="2">Muscle</tissue>
    </source>
</reference>
<feature type="region of interest" description="Disordered" evidence="1">
    <location>
        <begin position="18"/>
        <end position="66"/>
    </location>
</feature>
<evidence type="ECO:0000313" key="2">
    <source>
        <dbReference type="EMBL" id="TNN38948.1"/>
    </source>
</evidence>
<organism evidence="2 3">
    <name type="scientific">Liparis tanakae</name>
    <name type="common">Tanaka's snailfish</name>
    <dbReference type="NCBI Taxonomy" id="230148"/>
    <lineage>
        <taxon>Eukaryota</taxon>
        <taxon>Metazoa</taxon>
        <taxon>Chordata</taxon>
        <taxon>Craniata</taxon>
        <taxon>Vertebrata</taxon>
        <taxon>Euteleostomi</taxon>
        <taxon>Actinopterygii</taxon>
        <taxon>Neopterygii</taxon>
        <taxon>Teleostei</taxon>
        <taxon>Neoteleostei</taxon>
        <taxon>Acanthomorphata</taxon>
        <taxon>Eupercaria</taxon>
        <taxon>Perciformes</taxon>
        <taxon>Cottioidei</taxon>
        <taxon>Cottales</taxon>
        <taxon>Liparidae</taxon>
        <taxon>Liparis</taxon>
    </lineage>
</organism>